<dbReference type="Proteomes" id="UP000216871">
    <property type="component" value="Unassembled WGS sequence"/>
</dbReference>
<dbReference type="EMBL" id="MWWW01000010">
    <property type="protein sequence ID" value="OZG60029.1"/>
    <property type="molecule type" value="Genomic_DNA"/>
</dbReference>
<proteinExistence type="predicted"/>
<dbReference type="Pfam" id="PF01547">
    <property type="entry name" value="SBP_bac_1"/>
    <property type="match status" value="1"/>
</dbReference>
<evidence type="ECO:0000256" key="4">
    <source>
        <dbReference type="ARBA" id="ARBA00023139"/>
    </source>
</evidence>
<evidence type="ECO:0000313" key="8">
    <source>
        <dbReference type="Proteomes" id="UP000216871"/>
    </source>
</evidence>
<comment type="caution">
    <text evidence="7">The sequence shown here is derived from an EMBL/GenBank/DDBJ whole genome shotgun (WGS) entry which is preliminary data.</text>
</comment>
<dbReference type="InterPro" id="IPR006059">
    <property type="entry name" value="SBP"/>
</dbReference>
<name>A0A261FLJ6_9BIFI</name>
<keyword evidence="1" id="KW-1003">Cell membrane</keyword>
<dbReference type="PANTHER" id="PTHR43649">
    <property type="entry name" value="ARABINOSE-BINDING PROTEIN-RELATED"/>
    <property type="match status" value="1"/>
</dbReference>
<protein>
    <submittedName>
        <fullName evidence="7">ABC transporter substrate-binding protein</fullName>
    </submittedName>
</protein>
<dbReference type="PROSITE" id="PS51257">
    <property type="entry name" value="PROKAR_LIPOPROTEIN"/>
    <property type="match status" value="1"/>
</dbReference>
<organism evidence="7 8">
    <name type="scientific">Bifidobacterium myosotis</name>
    <dbReference type="NCBI Taxonomy" id="1630166"/>
    <lineage>
        <taxon>Bacteria</taxon>
        <taxon>Bacillati</taxon>
        <taxon>Actinomycetota</taxon>
        <taxon>Actinomycetes</taxon>
        <taxon>Bifidobacteriales</taxon>
        <taxon>Bifidobacteriaceae</taxon>
        <taxon>Bifidobacterium</taxon>
    </lineage>
</organism>
<dbReference type="PANTHER" id="PTHR43649:SF33">
    <property type="entry name" value="POLYGALACTURONAN_RHAMNOGALACTURONAN-BINDING PROTEIN YTCQ"/>
    <property type="match status" value="1"/>
</dbReference>
<reference evidence="7 8" key="1">
    <citation type="journal article" date="2017" name="BMC Genomics">
        <title>Comparative genomic and phylogenomic analyses of the Bifidobacteriaceae family.</title>
        <authorList>
            <person name="Lugli G.A."/>
            <person name="Milani C."/>
            <person name="Turroni F."/>
            <person name="Duranti S."/>
            <person name="Mancabelli L."/>
            <person name="Mangifesta M."/>
            <person name="Ferrario C."/>
            <person name="Modesto M."/>
            <person name="Mattarelli P."/>
            <person name="Jiri K."/>
            <person name="van Sinderen D."/>
            <person name="Ventura M."/>
        </authorList>
    </citation>
    <scope>NUCLEOTIDE SEQUENCE [LARGE SCALE GENOMIC DNA]</scope>
    <source>
        <strain evidence="7 8">DSM 100196</strain>
    </source>
</reference>
<dbReference type="AlphaFoldDB" id="A0A261FLJ6"/>
<keyword evidence="4" id="KW-0564">Palmitate</keyword>
<evidence type="ECO:0000256" key="5">
    <source>
        <dbReference type="ARBA" id="ARBA00023288"/>
    </source>
</evidence>
<evidence type="ECO:0000256" key="2">
    <source>
        <dbReference type="ARBA" id="ARBA00022729"/>
    </source>
</evidence>
<feature type="chain" id="PRO_5039651904" evidence="6">
    <location>
        <begin position="25"/>
        <end position="440"/>
    </location>
</feature>
<keyword evidence="5" id="KW-0449">Lipoprotein</keyword>
<dbReference type="SUPFAM" id="SSF53850">
    <property type="entry name" value="Periplasmic binding protein-like II"/>
    <property type="match status" value="1"/>
</dbReference>
<dbReference type="RefSeq" id="WP_094667458.1">
    <property type="nucleotide sequence ID" value="NZ_MWWW01000010.1"/>
</dbReference>
<evidence type="ECO:0000313" key="7">
    <source>
        <dbReference type="EMBL" id="OZG60029.1"/>
    </source>
</evidence>
<evidence type="ECO:0000256" key="3">
    <source>
        <dbReference type="ARBA" id="ARBA00023136"/>
    </source>
</evidence>
<evidence type="ECO:0000256" key="6">
    <source>
        <dbReference type="SAM" id="SignalP"/>
    </source>
</evidence>
<dbReference type="Gene3D" id="3.40.190.10">
    <property type="entry name" value="Periplasmic binding protein-like II"/>
    <property type="match status" value="2"/>
</dbReference>
<keyword evidence="3" id="KW-0472">Membrane</keyword>
<dbReference type="OrthoDB" id="2515046at2"/>
<feature type="signal peptide" evidence="6">
    <location>
        <begin position="1"/>
        <end position="24"/>
    </location>
</feature>
<gene>
    <name evidence="7" type="ORF">BMYO_0988</name>
</gene>
<sequence>MVVNKRLMAGLAAVAALSMGLAGCGSTNNDTAGTDTSSDNGGVVNITYMHRLPDSEGMTLVKDIVAKWNKEHPNIQVTATKFDGKASEMIKKLETDVKSGEAPDLAQVGYAELPEVYTKGMLQDVTQYADQYKDHYAAGPYSLAQVGGKTYGLPQDTGPLVYFYNKAEFDKLGITEVPQTEADFIEAAKKAAAAGKYIMSYQPDEAGNMLSGLAGASGGWYQVKNDAWVVNTETDGSKAVADFYQQLLDAKAVTTNPRWDPSFDASIKNGQLIGTVAAAWEAPLFITSSGGTGAGEWQVAQLGDWFGNAGKSGPDGGSAVAVLKSSKHPKEAMEFLDWFNTQVPDLVSQGLVPAATTEDAKTPSDWSDFFSKQDIMKEFKDANANMGELTYMPGFSAVVAKMNETAAKASDGSGKVADVFSEAQTTSVDTLKNLNLSVAN</sequence>
<dbReference type="InterPro" id="IPR050490">
    <property type="entry name" value="Bact_solute-bd_prot1"/>
</dbReference>
<keyword evidence="2 6" id="KW-0732">Signal</keyword>
<keyword evidence="8" id="KW-1185">Reference proteome</keyword>
<accession>A0A261FLJ6</accession>
<evidence type="ECO:0000256" key="1">
    <source>
        <dbReference type="ARBA" id="ARBA00022475"/>
    </source>
</evidence>